<sequence length="84" mass="9724">MHYGLKEVLRKNPEKSSMDCNILDGKSLSAYIKEHYGIDLKVRACQNLFHTLGFSLKQARLVVCRADEEKKMLSKKTSRENSHR</sequence>
<evidence type="ECO:0000259" key="1">
    <source>
        <dbReference type="Pfam" id="PF13592"/>
    </source>
</evidence>
<name>A0A5J4R2X3_9ZZZZ</name>
<proteinExistence type="predicted"/>
<dbReference type="Pfam" id="PF13592">
    <property type="entry name" value="HTH_33"/>
    <property type="match status" value="1"/>
</dbReference>
<dbReference type="AlphaFoldDB" id="A0A5J4R2X3"/>
<evidence type="ECO:0000313" key="2">
    <source>
        <dbReference type="EMBL" id="KAA6327049.1"/>
    </source>
</evidence>
<organism evidence="3">
    <name type="scientific">termite gut metagenome</name>
    <dbReference type="NCBI Taxonomy" id="433724"/>
    <lineage>
        <taxon>unclassified sequences</taxon>
        <taxon>metagenomes</taxon>
        <taxon>organismal metagenomes</taxon>
    </lineage>
</organism>
<evidence type="ECO:0000313" key="3">
    <source>
        <dbReference type="EMBL" id="KAA6327053.1"/>
    </source>
</evidence>
<protein>
    <recommendedName>
        <fullName evidence="1">Winged helix-turn helix domain-containing protein</fullName>
    </recommendedName>
</protein>
<gene>
    <name evidence="2" type="ORF">EZS27_023923</name>
    <name evidence="3" type="ORF">EZS27_023927</name>
</gene>
<accession>A0A5J4R2X3</accession>
<dbReference type="InterPro" id="IPR025959">
    <property type="entry name" value="Winged_HTH_dom"/>
</dbReference>
<reference evidence="3" key="1">
    <citation type="submission" date="2019-03" db="EMBL/GenBank/DDBJ databases">
        <title>Single cell metagenomics reveals metabolic interactions within the superorganism composed of flagellate Streblomastix strix and complex community of Bacteroidetes bacteria on its surface.</title>
        <authorList>
            <person name="Treitli S.C."/>
            <person name="Kolisko M."/>
            <person name="Husnik F."/>
            <person name="Keeling P."/>
            <person name="Hampl V."/>
        </authorList>
    </citation>
    <scope>NUCLEOTIDE SEQUENCE</scope>
    <source>
        <strain evidence="3">STM</strain>
    </source>
</reference>
<dbReference type="EMBL" id="SNRY01002057">
    <property type="protein sequence ID" value="KAA6327049.1"/>
    <property type="molecule type" value="Genomic_DNA"/>
</dbReference>
<comment type="caution">
    <text evidence="3">The sequence shown here is derived from an EMBL/GenBank/DDBJ whole genome shotgun (WGS) entry which is preliminary data.</text>
</comment>
<dbReference type="EMBL" id="SNRY01002057">
    <property type="protein sequence ID" value="KAA6327053.1"/>
    <property type="molecule type" value="Genomic_DNA"/>
</dbReference>
<feature type="domain" description="Winged helix-turn helix" evidence="1">
    <location>
        <begin position="26"/>
        <end position="77"/>
    </location>
</feature>